<evidence type="ECO:0000313" key="2">
    <source>
        <dbReference type="EMBL" id="RFM33166.1"/>
    </source>
</evidence>
<comment type="caution">
    <text evidence="2">The sequence shown here is derived from an EMBL/GenBank/DDBJ whole genome shotgun (WGS) entry which is preliminary data.</text>
</comment>
<proteinExistence type="predicted"/>
<keyword evidence="1" id="KW-0812">Transmembrane</keyword>
<gene>
    <name evidence="2" type="ORF">DXN04_19235</name>
</gene>
<evidence type="ECO:0000256" key="1">
    <source>
        <dbReference type="SAM" id="Phobius"/>
    </source>
</evidence>
<evidence type="ECO:0000313" key="3">
    <source>
        <dbReference type="Proteomes" id="UP000261174"/>
    </source>
</evidence>
<evidence type="ECO:0008006" key="4">
    <source>
        <dbReference type="Google" id="ProtNLM"/>
    </source>
</evidence>
<dbReference type="EMBL" id="QTJV01000007">
    <property type="protein sequence ID" value="RFM33166.1"/>
    <property type="molecule type" value="Genomic_DNA"/>
</dbReference>
<reference evidence="2 3" key="1">
    <citation type="submission" date="2018-08" db="EMBL/GenBank/DDBJ databases">
        <title>Chitinophaga sp. K20C18050901, a novel bacterium isolated from forest soil.</title>
        <authorList>
            <person name="Wang C."/>
        </authorList>
    </citation>
    <scope>NUCLEOTIDE SEQUENCE [LARGE SCALE GENOMIC DNA]</scope>
    <source>
        <strain evidence="2 3">K20C18050901</strain>
    </source>
</reference>
<dbReference type="Proteomes" id="UP000261174">
    <property type="component" value="Unassembled WGS sequence"/>
</dbReference>
<accession>A0A3E1NYZ3</accession>
<feature type="transmembrane region" description="Helical" evidence="1">
    <location>
        <begin position="6"/>
        <end position="26"/>
    </location>
</feature>
<protein>
    <recommendedName>
        <fullName evidence="4">DUF4760 domain-containing protein</fullName>
    </recommendedName>
</protein>
<keyword evidence="1" id="KW-1133">Transmembrane helix</keyword>
<sequence>MDRLSIVDLVAIFISILALITSYVSIRLQIKSVILTHLSEKAKESNDYLSGLIEGNEIQAISGIFTALITGRQLLELQCNKYRISDRQSLINQFYLQLNTTIRMNLSRDTMSIKYDTLHVDIQKQIIDSIDFFRASKEKYS</sequence>
<keyword evidence="3" id="KW-1185">Reference proteome</keyword>
<dbReference type="AlphaFoldDB" id="A0A3E1NYZ3"/>
<name>A0A3E1NYZ3_9BACT</name>
<organism evidence="2 3">
    <name type="scientific">Chitinophaga silvisoli</name>
    <dbReference type="NCBI Taxonomy" id="2291814"/>
    <lineage>
        <taxon>Bacteria</taxon>
        <taxon>Pseudomonadati</taxon>
        <taxon>Bacteroidota</taxon>
        <taxon>Chitinophagia</taxon>
        <taxon>Chitinophagales</taxon>
        <taxon>Chitinophagaceae</taxon>
        <taxon>Chitinophaga</taxon>
    </lineage>
</organism>
<dbReference type="RefSeq" id="WP_116855017.1">
    <property type="nucleotide sequence ID" value="NZ_QTJV01000007.1"/>
</dbReference>
<keyword evidence="1" id="KW-0472">Membrane</keyword>